<evidence type="ECO:0000313" key="5">
    <source>
        <dbReference type="Proteomes" id="UP000184204"/>
    </source>
</evidence>
<evidence type="ECO:0000256" key="1">
    <source>
        <dbReference type="SAM" id="Phobius"/>
    </source>
</evidence>
<reference evidence="3" key="4">
    <citation type="submission" date="2016-11" db="EMBL/GenBank/DDBJ databases">
        <authorList>
            <person name="Varghese N."/>
            <person name="Submissions S."/>
        </authorList>
    </citation>
    <scope>NUCLEOTIDE SEQUENCE</scope>
    <source>
        <strain evidence="3">DSM 1682</strain>
    </source>
</reference>
<evidence type="ECO:0000313" key="4">
    <source>
        <dbReference type="Proteomes" id="UP000068026"/>
    </source>
</evidence>
<protein>
    <recommendedName>
        <fullName evidence="6">YhhN-like protein</fullName>
    </recommendedName>
</protein>
<dbReference type="EMBL" id="FQUA01000003">
    <property type="protein sequence ID" value="SHE55150.1"/>
    <property type="molecule type" value="Genomic_DNA"/>
</dbReference>
<feature type="transmembrane region" description="Helical" evidence="1">
    <location>
        <begin position="35"/>
        <end position="58"/>
    </location>
</feature>
<dbReference type="EMBL" id="CP014223">
    <property type="protein sequence ID" value="AMJ42266.1"/>
    <property type="molecule type" value="Genomic_DNA"/>
</dbReference>
<accession>A0A0X8VE50</accession>
<keyword evidence="1" id="KW-1133">Transmembrane helix</keyword>
<gene>
    <name evidence="2" type="ORF">CPRO_27180</name>
    <name evidence="3" type="ORF">SAMN02745151_01083</name>
</gene>
<dbReference type="RefSeq" id="WP_072743484.1">
    <property type="nucleotide sequence ID" value="NZ_CP014223.1"/>
</dbReference>
<dbReference type="OrthoDB" id="1707404at2"/>
<proteinExistence type="predicted"/>
<evidence type="ECO:0008006" key="6">
    <source>
        <dbReference type="Google" id="ProtNLM"/>
    </source>
</evidence>
<feature type="transmembrane region" description="Helical" evidence="1">
    <location>
        <begin position="138"/>
        <end position="159"/>
    </location>
</feature>
<reference evidence="2 4" key="1">
    <citation type="journal article" date="2016" name="Genome Announc.">
        <title>Complete Genome Sequence of the Amino Acid-Fermenting Clostridium propionicum X2 (DSM 1682).</title>
        <authorList>
            <person name="Poehlein A."/>
            <person name="Schlien K."/>
            <person name="Chowdhury N.P."/>
            <person name="Gottschalk G."/>
            <person name="Buckel W."/>
            <person name="Daniel R."/>
        </authorList>
    </citation>
    <scope>NUCLEOTIDE SEQUENCE [LARGE SCALE GENOMIC DNA]</scope>
    <source>
        <strain evidence="2 4">X2</strain>
    </source>
</reference>
<keyword evidence="1" id="KW-0472">Membrane</keyword>
<dbReference type="Proteomes" id="UP000068026">
    <property type="component" value="Chromosome"/>
</dbReference>
<feature type="transmembrane region" description="Helical" evidence="1">
    <location>
        <begin position="70"/>
        <end position="87"/>
    </location>
</feature>
<dbReference type="AlphaFoldDB" id="A0A0X8VE50"/>
<dbReference type="KEGG" id="cpro:CPRO_27180"/>
<feature type="transmembrane region" description="Helical" evidence="1">
    <location>
        <begin position="6"/>
        <end position="23"/>
    </location>
</feature>
<evidence type="ECO:0000313" key="3">
    <source>
        <dbReference type="EMBL" id="SHE55150.1"/>
    </source>
</evidence>
<feature type="transmembrane region" description="Helical" evidence="1">
    <location>
        <begin position="94"/>
        <end position="126"/>
    </location>
</feature>
<name>A0A0X8VE50_ANAPI</name>
<feature type="transmembrane region" description="Helical" evidence="1">
    <location>
        <begin position="166"/>
        <end position="186"/>
    </location>
</feature>
<reference evidence="5" key="3">
    <citation type="submission" date="2016-11" db="EMBL/GenBank/DDBJ databases">
        <authorList>
            <person name="Jaros S."/>
            <person name="Januszkiewicz K."/>
            <person name="Wedrychowicz H."/>
        </authorList>
    </citation>
    <scope>NUCLEOTIDE SEQUENCE [LARGE SCALE GENOMIC DNA]</scope>
    <source>
        <strain evidence="5">DSM 1682</strain>
    </source>
</reference>
<dbReference type="Proteomes" id="UP000184204">
    <property type="component" value="Unassembled WGS sequence"/>
</dbReference>
<dbReference type="GO" id="GO:0016020">
    <property type="term" value="C:membrane"/>
    <property type="evidence" value="ECO:0007669"/>
    <property type="project" value="UniProtKB-SubCell"/>
</dbReference>
<keyword evidence="1" id="KW-0812">Transmembrane</keyword>
<evidence type="ECO:0000313" key="2">
    <source>
        <dbReference type="EMBL" id="AMJ42266.1"/>
    </source>
</evidence>
<organism evidence="3 5">
    <name type="scientific">Anaerotignum propionicum DSM 1682</name>
    <dbReference type="NCBI Taxonomy" id="991789"/>
    <lineage>
        <taxon>Bacteria</taxon>
        <taxon>Bacillati</taxon>
        <taxon>Bacillota</taxon>
        <taxon>Clostridia</taxon>
        <taxon>Lachnospirales</taxon>
        <taxon>Anaerotignaceae</taxon>
        <taxon>Anaerotignum</taxon>
    </lineage>
</organism>
<keyword evidence="4" id="KW-1185">Reference proteome</keyword>
<sequence length="197" mass="22491">MDKTDYSVLVVFLFLYVFITFCGQCPYINAVRFSVICLCLIPAMRYGVPMAAAFTLLSDGFLLFSSYEKMGVFFFCLVQLFYISFFLDKRPSPWCFFFCLPLILLPLPVLGGVYALLFLLHAFIAFSLWKQKKAKPFFGLYLLGLFLFICCDISVAIGYFSAPNPILIWIFYAPSQILLAFTAKALPPLPRPFVLYP</sequence>
<reference evidence="4" key="2">
    <citation type="submission" date="2016-01" db="EMBL/GenBank/DDBJ databases">
        <authorList>
            <person name="Poehlein A."/>
            <person name="Schlien K."/>
            <person name="Gottschalk G."/>
            <person name="Buckel W."/>
            <person name="Daniel R."/>
        </authorList>
    </citation>
    <scope>NUCLEOTIDE SEQUENCE [LARGE SCALE GENOMIC DNA]</scope>
    <source>
        <strain evidence="4">X2</strain>
    </source>
</reference>